<reference evidence="2" key="1">
    <citation type="journal article" date="2023" name="G3 (Bethesda)">
        <title>Genome assembly and association tests identify interacting loci associated with vigor, precocity, and sex in interspecific pistachio rootstocks.</title>
        <authorList>
            <person name="Palmer W."/>
            <person name="Jacygrad E."/>
            <person name="Sagayaradj S."/>
            <person name="Cavanaugh K."/>
            <person name="Han R."/>
            <person name="Bertier L."/>
            <person name="Beede B."/>
            <person name="Kafkas S."/>
            <person name="Golino D."/>
            <person name="Preece J."/>
            <person name="Michelmore R."/>
        </authorList>
    </citation>
    <scope>NUCLEOTIDE SEQUENCE [LARGE SCALE GENOMIC DNA]</scope>
</reference>
<keyword evidence="2" id="KW-1185">Reference proteome</keyword>
<dbReference type="EMBL" id="CM047905">
    <property type="protein sequence ID" value="KAJ0088768.1"/>
    <property type="molecule type" value="Genomic_DNA"/>
</dbReference>
<gene>
    <name evidence="1" type="ORF">Patl1_32098</name>
</gene>
<accession>A0ACC1AQ40</accession>
<protein>
    <submittedName>
        <fullName evidence="1">Uncharacterized protein</fullName>
    </submittedName>
</protein>
<comment type="caution">
    <text evidence="1">The sequence shown here is derived from an EMBL/GenBank/DDBJ whole genome shotgun (WGS) entry which is preliminary data.</text>
</comment>
<evidence type="ECO:0000313" key="1">
    <source>
        <dbReference type="EMBL" id="KAJ0088768.1"/>
    </source>
</evidence>
<dbReference type="Proteomes" id="UP001164250">
    <property type="component" value="Chromosome 9"/>
</dbReference>
<name>A0ACC1AQ40_9ROSI</name>
<sequence>MDVMASMEARVMHNEESFAKMLPRSTKLLRSSNRWCWTPLGHYKLKWKSSDQVWRKARAIGHFARRRRQMGSSSMSYLLQGSKFQDHESMGETKMPKTGELSMVHVECEIKKQFYPGNVAYETRKKMRELKDTGPISRKLQRHQVVNIFTAFTEANTLVEFRKGESSKLKKDGKPDYRKGGRREGRQTISPPRKWRQAAS</sequence>
<organism evidence="1 2">
    <name type="scientific">Pistacia atlantica</name>
    <dbReference type="NCBI Taxonomy" id="434234"/>
    <lineage>
        <taxon>Eukaryota</taxon>
        <taxon>Viridiplantae</taxon>
        <taxon>Streptophyta</taxon>
        <taxon>Embryophyta</taxon>
        <taxon>Tracheophyta</taxon>
        <taxon>Spermatophyta</taxon>
        <taxon>Magnoliopsida</taxon>
        <taxon>eudicotyledons</taxon>
        <taxon>Gunneridae</taxon>
        <taxon>Pentapetalae</taxon>
        <taxon>rosids</taxon>
        <taxon>malvids</taxon>
        <taxon>Sapindales</taxon>
        <taxon>Anacardiaceae</taxon>
        <taxon>Pistacia</taxon>
    </lineage>
</organism>
<evidence type="ECO:0000313" key="2">
    <source>
        <dbReference type="Proteomes" id="UP001164250"/>
    </source>
</evidence>
<proteinExistence type="predicted"/>